<dbReference type="PANTHER" id="PTHR22600">
    <property type="entry name" value="BETA-HEXOSAMINIDASE"/>
    <property type="match status" value="1"/>
</dbReference>
<dbReference type="InterPro" id="IPR017853">
    <property type="entry name" value="GH"/>
</dbReference>
<dbReference type="Gene3D" id="3.30.379.10">
    <property type="entry name" value="Chitobiase/beta-hexosaminidase domain 2-like"/>
    <property type="match status" value="1"/>
</dbReference>
<dbReference type="SUPFAM" id="SSF55545">
    <property type="entry name" value="beta-N-acetylhexosaminidase-like domain"/>
    <property type="match status" value="1"/>
</dbReference>
<feature type="region of interest" description="Disordered" evidence="7">
    <location>
        <begin position="213"/>
        <end position="232"/>
    </location>
</feature>
<keyword evidence="8" id="KW-0472">Membrane</keyword>
<keyword evidence="4" id="KW-0378">Hydrolase</keyword>
<evidence type="ECO:0000256" key="1">
    <source>
        <dbReference type="ARBA" id="ARBA00001231"/>
    </source>
</evidence>
<organism evidence="11 12">
    <name type="scientific">Loxostege sticticalis</name>
    <name type="common">Beet webworm moth</name>
    <dbReference type="NCBI Taxonomy" id="481309"/>
    <lineage>
        <taxon>Eukaryota</taxon>
        <taxon>Metazoa</taxon>
        <taxon>Ecdysozoa</taxon>
        <taxon>Arthropoda</taxon>
        <taxon>Hexapoda</taxon>
        <taxon>Insecta</taxon>
        <taxon>Pterygota</taxon>
        <taxon>Neoptera</taxon>
        <taxon>Endopterygota</taxon>
        <taxon>Lepidoptera</taxon>
        <taxon>Glossata</taxon>
        <taxon>Ditrysia</taxon>
        <taxon>Pyraloidea</taxon>
        <taxon>Crambidae</taxon>
        <taxon>Pyraustinae</taxon>
        <taxon>Loxostege</taxon>
    </lineage>
</organism>
<evidence type="ECO:0000256" key="4">
    <source>
        <dbReference type="ARBA" id="ARBA00022801"/>
    </source>
</evidence>
<comment type="caution">
    <text evidence="11">The sequence shown here is derived from an EMBL/GenBank/DDBJ whole genome shotgun (WGS) entry which is preliminary data.</text>
</comment>
<keyword evidence="8" id="KW-0812">Transmembrane</keyword>
<dbReference type="InterPro" id="IPR025705">
    <property type="entry name" value="Beta_hexosaminidase_sua/sub"/>
</dbReference>
<dbReference type="Gene3D" id="3.20.20.80">
    <property type="entry name" value="Glycosidases"/>
    <property type="match status" value="1"/>
</dbReference>
<name>A0ABR3H4S8_LOXSC</name>
<evidence type="ECO:0000256" key="2">
    <source>
        <dbReference type="ARBA" id="ARBA00006285"/>
    </source>
</evidence>
<dbReference type="Pfam" id="PF00728">
    <property type="entry name" value="Glyco_hydro_20"/>
    <property type="match status" value="2"/>
</dbReference>
<dbReference type="EC" id="3.2.1.52" evidence="3"/>
<protein>
    <recommendedName>
        <fullName evidence="3">beta-N-acetylhexosaminidase</fullName>
        <ecNumber evidence="3">3.2.1.52</ecNumber>
    </recommendedName>
</protein>
<dbReference type="Pfam" id="PF14845">
    <property type="entry name" value="Glycohydro_20b2"/>
    <property type="match status" value="1"/>
</dbReference>
<evidence type="ECO:0000313" key="12">
    <source>
        <dbReference type="Proteomes" id="UP001549920"/>
    </source>
</evidence>
<keyword evidence="12" id="KW-1185">Reference proteome</keyword>
<dbReference type="InterPro" id="IPR029019">
    <property type="entry name" value="HEX_eukaryotic_N"/>
</dbReference>
<comment type="catalytic activity">
    <reaction evidence="1">
        <text>Hydrolysis of terminal non-reducing N-acetyl-D-hexosamine residues in N-acetyl-beta-D-hexosaminides.</text>
        <dbReference type="EC" id="3.2.1.52"/>
    </reaction>
</comment>
<keyword evidence="6" id="KW-0326">Glycosidase</keyword>
<dbReference type="PANTHER" id="PTHR22600:SF3">
    <property type="entry name" value="BETA-HEXOSAMINIDASE FDL-RELATED"/>
    <property type="match status" value="1"/>
</dbReference>
<feature type="domain" description="Glycoside hydrolase family 20 catalytic" evidence="9">
    <location>
        <begin position="564"/>
        <end position="717"/>
    </location>
</feature>
<comment type="similarity">
    <text evidence="2">Belongs to the glycosyl hydrolase 20 family.</text>
</comment>
<evidence type="ECO:0000259" key="10">
    <source>
        <dbReference type="Pfam" id="PF14845"/>
    </source>
</evidence>
<feature type="region of interest" description="Disordered" evidence="7">
    <location>
        <begin position="173"/>
        <end position="196"/>
    </location>
</feature>
<evidence type="ECO:0000256" key="8">
    <source>
        <dbReference type="SAM" id="Phobius"/>
    </source>
</evidence>
<evidence type="ECO:0000259" key="9">
    <source>
        <dbReference type="Pfam" id="PF00728"/>
    </source>
</evidence>
<accession>A0ABR3H4S8</accession>
<gene>
    <name evidence="11" type="ORF">ABMA27_010137</name>
</gene>
<evidence type="ECO:0000256" key="6">
    <source>
        <dbReference type="ARBA" id="ARBA00023295"/>
    </source>
</evidence>
<feature type="domain" description="Beta-hexosaminidase eukaryotic type N-terminal" evidence="10">
    <location>
        <begin position="414"/>
        <end position="540"/>
    </location>
</feature>
<dbReference type="Proteomes" id="UP001549920">
    <property type="component" value="Unassembled WGS sequence"/>
</dbReference>
<sequence>MTSTDEASCSDCKMEFIEKKWTQLLLNWINRCTSPKVKVRQLDMKPLVDVINKYKNDICEDELDRALLCNDDLDPFIKYKYPILRLRYLAEDKDLPKKLYIMASILLFHCCASSQTGAVDSDICCKMAKTEQEWILKYCENLSEMETTINNVECAIRGAYDFVTNSLKQNISTGNSSRTDKTLSHSESNSTVKSSTPTLKFKSSITVMPSVVTDTSSYSKSSDPSDYSVKSPNFNEELAEDVTIYSMKECPKKDEVVEKAETEDEIPSNHLRATTASLAAPAADAVHLDRAAGTQGTPWSSVKTASARRSWMRSVMRLVFRFNWKLYLALVAFIMLSLILIVITLYPLIPQKKEEKSTPVESRRAYEVSSMPALTSAAWVCEKNFCHKVYQPQASNVYFKSLSRCTLLCLGPQLWPHPIGYTHFSKKLVALATNKLEYKFQSVPSETVHQYLAEAFKLFIGDLARLERIDLRSKNETEDFAVKKMYIQIDVDTDPDPRLRLNTEESYTVKIESQTNQVMITIASASFCGVRHGLETLSQMILLDQSTGFLITLTNALVKDAPSYKYRGLMIDTARNYIPMQDLMRTIDAMATVKLNTFHWRITDVTSFPFHIPGYSQLIEYGAYDRSLIYTESDIKALVHRAGIRGIRVVMEVAAPGPVGRAWSWLPDASCPKKNDNFTCDNILCLRLTVKDAVFDILQAIYTHILELTKVDDVFHLSNGIFSLSNCYYLIEDREGFLDKALERLKLANKGFLPKLPIVWYTTHLTRDMEARTWDKLGVQLNEWVENPSEQFLSRYRVIHSSRWDLSCDVRKQRCTKYRTWQEMYGWKSWRNIEVFTIEGGEAVLWTDLVDSGNLDYHLWPRAASVAERLWSDLTANNTVNGYTYARLDAQRWRMLIRGIKVQPVWPLYCSFNPSSCMQKLKVN</sequence>
<dbReference type="SUPFAM" id="SSF51445">
    <property type="entry name" value="(Trans)glycosidases"/>
    <property type="match status" value="1"/>
</dbReference>
<keyword evidence="5" id="KW-0325">Glycoprotein</keyword>
<evidence type="ECO:0000256" key="5">
    <source>
        <dbReference type="ARBA" id="ARBA00023180"/>
    </source>
</evidence>
<evidence type="ECO:0000256" key="7">
    <source>
        <dbReference type="SAM" id="MobiDB-lite"/>
    </source>
</evidence>
<feature type="transmembrane region" description="Helical" evidence="8">
    <location>
        <begin position="326"/>
        <end position="349"/>
    </location>
</feature>
<keyword evidence="8" id="KW-1133">Transmembrane helix</keyword>
<dbReference type="PRINTS" id="PR00738">
    <property type="entry name" value="GLHYDRLASE20"/>
</dbReference>
<proteinExistence type="inferred from homology"/>
<evidence type="ECO:0000313" key="11">
    <source>
        <dbReference type="EMBL" id="KAL0859783.1"/>
    </source>
</evidence>
<dbReference type="InterPro" id="IPR029018">
    <property type="entry name" value="Hex-like_dom2"/>
</dbReference>
<feature type="domain" description="Glycoside hydrolase family 20 catalytic" evidence="9">
    <location>
        <begin position="789"/>
        <end position="873"/>
    </location>
</feature>
<dbReference type="InterPro" id="IPR015883">
    <property type="entry name" value="Glyco_hydro_20_cat"/>
</dbReference>
<reference evidence="11 12" key="1">
    <citation type="submission" date="2024-06" db="EMBL/GenBank/DDBJ databases">
        <title>A chromosome-level genome assembly of beet webworm, Loxostege sticticalis.</title>
        <authorList>
            <person name="Zhang Y."/>
        </authorList>
    </citation>
    <scope>NUCLEOTIDE SEQUENCE [LARGE SCALE GENOMIC DNA]</scope>
    <source>
        <strain evidence="11">AQ026</strain>
        <tissue evidence="11">Whole body</tissue>
    </source>
</reference>
<evidence type="ECO:0000256" key="3">
    <source>
        <dbReference type="ARBA" id="ARBA00012663"/>
    </source>
</evidence>
<dbReference type="EMBL" id="JBEUOH010000026">
    <property type="protein sequence ID" value="KAL0859783.1"/>
    <property type="molecule type" value="Genomic_DNA"/>
</dbReference>
<feature type="compositionally biased region" description="Polar residues" evidence="7">
    <location>
        <begin position="185"/>
        <end position="196"/>
    </location>
</feature>